<dbReference type="EMBL" id="JADCNM010000004">
    <property type="protein sequence ID" value="KAG0486543.1"/>
    <property type="molecule type" value="Genomic_DNA"/>
</dbReference>
<dbReference type="InterPro" id="IPR039455">
    <property type="entry name" value="EPFL"/>
</dbReference>
<organism evidence="7 9">
    <name type="scientific">Vanilla planifolia</name>
    <name type="common">Vanilla</name>
    <dbReference type="NCBI Taxonomy" id="51239"/>
    <lineage>
        <taxon>Eukaryota</taxon>
        <taxon>Viridiplantae</taxon>
        <taxon>Streptophyta</taxon>
        <taxon>Embryophyta</taxon>
        <taxon>Tracheophyta</taxon>
        <taxon>Spermatophyta</taxon>
        <taxon>Magnoliopsida</taxon>
        <taxon>Liliopsida</taxon>
        <taxon>Asparagales</taxon>
        <taxon>Orchidaceae</taxon>
        <taxon>Vanilloideae</taxon>
        <taxon>Vanilleae</taxon>
        <taxon>Vanilla</taxon>
    </lineage>
</organism>
<sequence>MTFSTQPSPLFMAALILILLANTVLGRNIVSSVYSNHNYIEEKGGGTSNEVIPVGNEKVGRIGRRANTVQVAGSSLPDCSHACGSCSPCRLVMVSFICEEEAESCPLAYKCMCNRRSYPVP</sequence>
<comment type="similarity">
    <text evidence="2 6">Belongs to the plant cysteine rich small secretory peptide family. Epidermal patterning factor subfamily.</text>
</comment>
<evidence type="ECO:0000256" key="3">
    <source>
        <dbReference type="ARBA" id="ARBA00022525"/>
    </source>
</evidence>
<dbReference type="GO" id="GO:0005576">
    <property type="term" value="C:extracellular region"/>
    <property type="evidence" value="ECO:0007669"/>
    <property type="project" value="UniProtKB-SubCell"/>
</dbReference>
<dbReference type="Proteomes" id="UP000636800">
    <property type="component" value="Unassembled WGS sequence"/>
</dbReference>
<protein>
    <recommendedName>
        <fullName evidence="6">Epidermal patterning factor-like protein</fullName>
    </recommendedName>
</protein>
<evidence type="ECO:0000256" key="1">
    <source>
        <dbReference type="ARBA" id="ARBA00004613"/>
    </source>
</evidence>
<comment type="function">
    <text evidence="6">Controls stomatal patterning.</text>
</comment>
<evidence type="ECO:0000313" key="10">
    <source>
        <dbReference type="Proteomes" id="UP000639772"/>
    </source>
</evidence>
<feature type="signal peptide" evidence="6">
    <location>
        <begin position="1"/>
        <end position="26"/>
    </location>
</feature>
<dbReference type="PANTHER" id="PTHR33109:SF41">
    <property type="entry name" value="PROTEIN EPIDERMAL PATTERNING FACTOR 1"/>
    <property type="match status" value="1"/>
</dbReference>
<keyword evidence="3 6" id="KW-0964">Secreted</keyword>
<evidence type="ECO:0000256" key="5">
    <source>
        <dbReference type="ARBA" id="ARBA00023157"/>
    </source>
</evidence>
<reference evidence="9 10" key="1">
    <citation type="journal article" date="2020" name="Nat. Food">
        <title>A phased Vanilla planifolia genome enables genetic improvement of flavour and production.</title>
        <authorList>
            <person name="Hasing T."/>
            <person name="Tang H."/>
            <person name="Brym M."/>
            <person name="Khazi F."/>
            <person name="Huang T."/>
            <person name="Chambers A.H."/>
        </authorList>
    </citation>
    <scope>NUCLEOTIDE SEQUENCE [LARGE SCALE GENOMIC DNA]</scope>
    <source>
        <tissue evidence="7">Leaf</tissue>
    </source>
</reference>
<keyword evidence="6" id="KW-0217">Developmental protein</keyword>
<comment type="caution">
    <text evidence="7">The sequence shown here is derived from an EMBL/GenBank/DDBJ whole genome shotgun (WGS) entry which is preliminary data.</text>
</comment>
<comment type="subcellular location">
    <subcellularLocation>
        <location evidence="1 6">Secreted</location>
    </subcellularLocation>
</comment>
<keyword evidence="4 6" id="KW-0732">Signal</keyword>
<evidence type="ECO:0000256" key="6">
    <source>
        <dbReference type="RuleBase" id="RU367102"/>
    </source>
</evidence>
<keyword evidence="5" id="KW-1015">Disulfide bond</keyword>
<dbReference type="Proteomes" id="UP000639772">
    <property type="component" value="Unassembled WGS sequence"/>
</dbReference>
<dbReference type="Pfam" id="PF17181">
    <property type="entry name" value="EPF"/>
    <property type="match status" value="1"/>
</dbReference>
<accession>A0A835RE23</accession>
<name>A0A835RE23_VANPL</name>
<proteinExistence type="inferred from homology"/>
<evidence type="ECO:0000256" key="4">
    <source>
        <dbReference type="ARBA" id="ARBA00022729"/>
    </source>
</evidence>
<dbReference type="GO" id="GO:0010052">
    <property type="term" value="P:guard cell differentiation"/>
    <property type="evidence" value="ECO:0007669"/>
    <property type="project" value="UniProtKB-UniRule"/>
</dbReference>
<evidence type="ECO:0000256" key="2">
    <source>
        <dbReference type="ARBA" id="ARBA00008127"/>
    </source>
</evidence>
<feature type="chain" id="PRO_5033963053" description="Epidermal patterning factor-like protein" evidence="6">
    <location>
        <begin position="27"/>
        <end position="121"/>
    </location>
</feature>
<evidence type="ECO:0000313" key="9">
    <source>
        <dbReference type="Proteomes" id="UP000636800"/>
    </source>
</evidence>
<dbReference type="AlphaFoldDB" id="A0A835RE23"/>
<evidence type="ECO:0000313" key="8">
    <source>
        <dbReference type="EMBL" id="KAG0486543.1"/>
    </source>
</evidence>
<dbReference type="PANTHER" id="PTHR33109">
    <property type="entry name" value="EPIDERMAL PATTERNING FACTOR-LIKE PROTEIN 4"/>
    <property type="match status" value="1"/>
</dbReference>
<evidence type="ECO:0000313" key="7">
    <source>
        <dbReference type="EMBL" id="KAG0484743.1"/>
    </source>
</evidence>
<dbReference type="OrthoDB" id="771316at2759"/>
<gene>
    <name evidence="8" type="ORF">HPP92_008638</name>
    <name evidence="7" type="ORF">HPP92_008822</name>
</gene>
<keyword evidence="9" id="KW-1185">Reference proteome</keyword>
<dbReference type="EMBL" id="JADCNL010000004">
    <property type="protein sequence ID" value="KAG0484743.1"/>
    <property type="molecule type" value="Genomic_DNA"/>
</dbReference>